<dbReference type="AlphaFoldDB" id="A0A834SUS6"/>
<evidence type="ECO:0000313" key="3">
    <source>
        <dbReference type="Proteomes" id="UP000634136"/>
    </source>
</evidence>
<dbReference type="EMBL" id="JAAIUW010000011">
    <property type="protein sequence ID" value="KAF7810644.1"/>
    <property type="molecule type" value="Genomic_DNA"/>
</dbReference>
<organism evidence="2 3">
    <name type="scientific">Senna tora</name>
    <dbReference type="NCBI Taxonomy" id="362788"/>
    <lineage>
        <taxon>Eukaryota</taxon>
        <taxon>Viridiplantae</taxon>
        <taxon>Streptophyta</taxon>
        <taxon>Embryophyta</taxon>
        <taxon>Tracheophyta</taxon>
        <taxon>Spermatophyta</taxon>
        <taxon>Magnoliopsida</taxon>
        <taxon>eudicotyledons</taxon>
        <taxon>Gunneridae</taxon>
        <taxon>Pentapetalae</taxon>
        <taxon>rosids</taxon>
        <taxon>fabids</taxon>
        <taxon>Fabales</taxon>
        <taxon>Fabaceae</taxon>
        <taxon>Caesalpinioideae</taxon>
        <taxon>Cassia clade</taxon>
        <taxon>Senna</taxon>
    </lineage>
</organism>
<comment type="caution">
    <text evidence="2">The sequence shown here is derived from an EMBL/GenBank/DDBJ whole genome shotgun (WGS) entry which is preliminary data.</text>
</comment>
<evidence type="ECO:0000313" key="2">
    <source>
        <dbReference type="EMBL" id="KAF7810655.1"/>
    </source>
</evidence>
<dbReference type="EMBL" id="JAAIUW010000011">
    <property type="protein sequence ID" value="KAF7810655.1"/>
    <property type="molecule type" value="Genomic_DNA"/>
</dbReference>
<proteinExistence type="predicted"/>
<protein>
    <submittedName>
        <fullName evidence="2">Uncharacterized protein</fullName>
    </submittedName>
</protein>
<name>A0A834SUS6_9FABA</name>
<accession>A0A834SUS6</accession>
<reference evidence="2" key="1">
    <citation type="submission" date="2020-09" db="EMBL/GenBank/DDBJ databases">
        <title>Genome-Enabled Discovery of Anthraquinone Biosynthesis in Senna tora.</title>
        <authorList>
            <person name="Kang S.-H."/>
            <person name="Pandey R.P."/>
            <person name="Lee C.-M."/>
            <person name="Sim J.-S."/>
            <person name="Jeong J.-T."/>
            <person name="Choi B.-S."/>
            <person name="Jung M."/>
            <person name="Ginzburg D."/>
            <person name="Zhao K."/>
            <person name="Won S.Y."/>
            <person name="Oh T.-J."/>
            <person name="Yu Y."/>
            <person name="Kim N.-H."/>
            <person name="Lee O.R."/>
            <person name="Lee T.-H."/>
            <person name="Bashyal P."/>
            <person name="Kim T.-S."/>
            <person name="Lee W.-H."/>
            <person name="Kawkins C."/>
            <person name="Kim C.-K."/>
            <person name="Kim J.S."/>
            <person name="Ahn B.O."/>
            <person name="Rhee S.Y."/>
            <person name="Sohng J.K."/>
        </authorList>
    </citation>
    <scope>NUCLEOTIDE SEQUENCE</scope>
    <source>
        <tissue evidence="2">Leaf</tissue>
    </source>
</reference>
<sequence length="28" mass="2738">MEIGEVVGMSMTGVGVAASISGEAGVIW</sequence>
<gene>
    <name evidence="1" type="ORF">G2W53_037387</name>
    <name evidence="2" type="ORF">G2W53_037398</name>
</gene>
<dbReference type="Proteomes" id="UP000634136">
    <property type="component" value="Unassembled WGS sequence"/>
</dbReference>
<keyword evidence="3" id="KW-1185">Reference proteome</keyword>
<evidence type="ECO:0000313" key="1">
    <source>
        <dbReference type="EMBL" id="KAF7810644.1"/>
    </source>
</evidence>